<accession>B1MZE0</accession>
<dbReference type="InterPro" id="IPR036614">
    <property type="entry name" value="RusA-like_sf"/>
</dbReference>
<dbReference type="Proteomes" id="UP000002166">
    <property type="component" value="Chromosome"/>
</dbReference>
<keyword evidence="2" id="KW-1185">Reference proteome</keyword>
<evidence type="ECO:0000313" key="1">
    <source>
        <dbReference type="EMBL" id="ACA82892.1"/>
    </source>
</evidence>
<dbReference type="Gene3D" id="3.30.1330.70">
    <property type="entry name" value="Holliday junction resolvase RusA"/>
    <property type="match status" value="1"/>
</dbReference>
<dbReference type="SUPFAM" id="SSF103084">
    <property type="entry name" value="Holliday junction resolvase RusA"/>
    <property type="match status" value="1"/>
</dbReference>
<organism evidence="1 2">
    <name type="scientific">Leuconostoc citreum (strain KM20)</name>
    <dbReference type="NCBI Taxonomy" id="349519"/>
    <lineage>
        <taxon>Bacteria</taxon>
        <taxon>Bacillati</taxon>
        <taxon>Bacillota</taxon>
        <taxon>Bacilli</taxon>
        <taxon>Lactobacillales</taxon>
        <taxon>Lactobacillaceae</taxon>
        <taxon>Leuconostoc</taxon>
    </lineage>
</organism>
<evidence type="ECO:0000313" key="2">
    <source>
        <dbReference type="Proteomes" id="UP000002166"/>
    </source>
</evidence>
<dbReference type="EMBL" id="DQ489736">
    <property type="protein sequence ID" value="ACA82892.1"/>
    <property type="molecule type" value="Genomic_DNA"/>
</dbReference>
<proteinExistence type="predicted"/>
<dbReference type="GO" id="GO:0006281">
    <property type="term" value="P:DNA repair"/>
    <property type="evidence" value="ECO:0007669"/>
    <property type="project" value="InterPro"/>
</dbReference>
<gene>
    <name evidence="1" type="ordered locus">LCK_01065</name>
</gene>
<dbReference type="HOGENOM" id="CLU_136719_0_0_9"/>
<protein>
    <submittedName>
        <fullName evidence="1">dTDP-glucose pyrophosphorylase</fullName>
    </submittedName>
</protein>
<dbReference type="AlphaFoldDB" id="B1MZE0"/>
<name>B1MZE0_LEUCK</name>
<dbReference type="KEGG" id="lci:LCK_01065"/>
<dbReference type="eggNOG" id="COG4570">
    <property type="taxonomic scope" value="Bacteria"/>
</dbReference>
<dbReference type="GO" id="GO:0006310">
    <property type="term" value="P:DNA recombination"/>
    <property type="evidence" value="ECO:0007669"/>
    <property type="project" value="InterPro"/>
</dbReference>
<dbReference type="GO" id="GO:0000287">
    <property type="term" value="F:magnesium ion binding"/>
    <property type="evidence" value="ECO:0007669"/>
    <property type="project" value="InterPro"/>
</dbReference>
<reference evidence="1 2" key="1">
    <citation type="journal article" date="2008" name="J. Bacteriol.">
        <title>Complete genome sequence of Leuconostoc citreum KM20.</title>
        <authorList>
            <person name="Kim J.F."/>
            <person name="Jeong H."/>
            <person name="Lee J.-S."/>
            <person name="Choi S.-H."/>
            <person name="Ha M."/>
            <person name="Hur C.-G."/>
            <person name="Kim J.-S."/>
            <person name="Lee S."/>
            <person name="Park H.-S."/>
            <person name="Park Y.-H."/>
            <person name="Oh T.K."/>
        </authorList>
    </citation>
    <scope>NUCLEOTIDE SEQUENCE [LARGE SCALE GENOMIC DNA]</scope>
    <source>
        <strain evidence="1 2">KM20</strain>
    </source>
</reference>
<sequence>MSLGLKKYDGLCDEYMDKVTLYPNILWQFTLNKYIEAERKNRFIAAKLKKTATAYARNVFLQAITDNVSFSWPTKLKFDWYLPDRRIDPDNWTFTQKFIFDGMQKANIGKRVFLDNDNVKNIKGFDHDFYVDKVNPRLEIYEMEVVHEI</sequence>
<dbReference type="STRING" id="349519.LCK_01065"/>